<reference evidence="2 3" key="1">
    <citation type="submission" date="2019-03" db="EMBL/GenBank/DDBJ databases">
        <title>Single cell metagenomics reveals metabolic interactions within the superorganism composed of flagellate Streblomastix strix and complex community of Bacteroidetes bacteria on its surface.</title>
        <authorList>
            <person name="Treitli S.C."/>
            <person name="Kolisko M."/>
            <person name="Husnik F."/>
            <person name="Keeling P."/>
            <person name="Hampl V."/>
        </authorList>
    </citation>
    <scope>NUCLEOTIDE SEQUENCE [LARGE SCALE GENOMIC DNA]</scope>
    <source>
        <strain evidence="2">ST1C</strain>
    </source>
</reference>
<feature type="region of interest" description="Disordered" evidence="1">
    <location>
        <begin position="1"/>
        <end position="56"/>
    </location>
</feature>
<dbReference type="EMBL" id="SNRW01000574">
    <property type="protein sequence ID" value="KAA6400362.1"/>
    <property type="molecule type" value="Genomic_DNA"/>
</dbReference>
<accession>A0A5J4X0V7</accession>
<evidence type="ECO:0000313" key="3">
    <source>
        <dbReference type="Proteomes" id="UP000324800"/>
    </source>
</evidence>
<evidence type="ECO:0000313" key="2">
    <source>
        <dbReference type="EMBL" id="KAA6400362.1"/>
    </source>
</evidence>
<dbReference type="AlphaFoldDB" id="A0A5J4X0V7"/>
<sequence>MSAGSSLYGARHKHKAQHRKKSQTQHAFEDNESVEQAVEDADEEAAEERSGSDGNLDLRMLMQEMTPQRAATLQEDLLFAPQMHGQLQAEYVGQRALEAVGHLSISGTYLPFPAEFARPLVEGQSILQPPPAKINPIPFEQRLQQFKQSLMQK</sequence>
<name>A0A5J4X0V7_9EUKA</name>
<gene>
    <name evidence="2" type="ORF">EZS28_004107</name>
</gene>
<comment type="caution">
    <text evidence="2">The sequence shown here is derived from an EMBL/GenBank/DDBJ whole genome shotgun (WGS) entry which is preliminary data.</text>
</comment>
<organism evidence="2 3">
    <name type="scientific">Streblomastix strix</name>
    <dbReference type="NCBI Taxonomy" id="222440"/>
    <lineage>
        <taxon>Eukaryota</taxon>
        <taxon>Metamonada</taxon>
        <taxon>Preaxostyla</taxon>
        <taxon>Oxymonadida</taxon>
        <taxon>Streblomastigidae</taxon>
        <taxon>Streblomastix</taxon>
    </lineage>
</organism>
<protein>
    <submittedName>
        <fullName evidence="2">Uncharacterized protein</fullName>
    </submittedName>
</protein>
<evidence type="ECO:0000256" key="1">
    <source>
        <dbReference type="SAM" id="MobiDB-lite"/>
    </source>
</evidence>
<dbReference type="Proteomes" id="UP000324800">
    <property type="component" value="Unassembled WGS sequence"/>
</dbReference>
<proteinExistence type="predicted"/>
<feature type="compositionally biased region" description="Acidic residues" evidence="1">
    <location>
        <begin position="30"/>
        <end position="46"/>
    </location>
</feature>
<feature type="compositionally biased region" description="Basic residues" evidence="1">
    <location>
        <begin position="10"/>
        <end position="23"/>
    </location>
</feature>